<organism evidence="1 2">
    <name type="scientific">Nonomuraea endophytica</name>
    <dbReference type="NCBI Taxonomy" id="714136"/>
    <lineage>
        <taxon>Bacteria</taxon>
        <taxon>Bacillati</taxon>
        <taxon>Actinomycetota</taxon>
        <taxon>Actinomycetes</taxon>
        <taxon>Streptosporangiales</taxon>
        <taxon>Streptosporangiaceae</taxon>
        <taxon>Nonomuraea</taxon>
    </lineage>
</organism>
<comment type="caution">
    <text evidence="1">The sequence shown here is derived from an EMBL/GenBank/DDBJ whole genome shotgun (WGS) entry which is preliminary data.</text>
</comment>
<dbReference type="RefSeq" id="WP_184968559.1">
    <property type="nucleotide sequence ID" value="NZ_JACHIN010000010.1"/>
</dbReference>
<accession>A0A7W8EJ62</accession>
<gene>
    <name evidence="1" type="ORF">HNR40_006804</name>
</gene>
<proteinExistence type="predicted"/>
<dbReference type="Proteomes" id="UP000568380">
    <property type="component" value="Unassembled WGS sequence"/>
</dbReference>
<dbReference type="AlphaFoldDB" id="A0A7W8EJ62"/>
<protein>
    <submittedName>
        <fullName evidence="1">Uncharacterized protein</fullName>
    </submittedName>
</protein>
<name>A0A7W8EJ62_9ACTN</name>
<keyword evidence="2" id="KW-1185">Reference proteome</keyword>
<dbReference type="EMBL" id="JACHIN010000010">
    <property type="protein sequence ID" value="MBB5081309.1"/>
    <property type="molecule type" value="Genomic_DNA"/>
</dbReference>
<evidence type="ECO:0000313" key="2">
    <source>
        <dbReference type="Proteomes" id="UP000568380"/>
    </source>
</evidence>
<sequence>MSEISNDTGFDPRMMLTCREAMDYTLAEQVQRWRGLLGMHGERDARFRLAEVAWVSAMNQTTHAYAMASATRALLQGASIPAIVAALGVADVEAFRRMWQPWAQAQPLLFIQGHGAVSPQDCARVGRLLAKAQL</sequence>
<reference evidence="1 2" key="1">
    <citation type="submission" date="2020-08" db="EMBL/GenBank/DDBJ databases">
        <title>Genomic Encyclopedia of Type Strains, Phase IV (KMG-IV): sequencing the most valuable type-strain genomes for metagenomic binning, comparative biology and taxonomic classification.</title>
        <authorList>
            <person name="Goeker M."/>
        </authorList>
    </citation>
    <scope>NUCLEOTIDE SEQUENCE [LARGE SCALE GENOMIC DNA]</scope>
    <source>
        <strain evidence="1 2">DSM 45385</strain>
    </source>
</reference>
<evidence type="ECO:0000313" key="1">
    <source>
        <dbReference type="EMBL" id="MBB5081309.1"/>
    </source>
</evidence>